<evidence type="ECO:0000256" key="1">
    <source>
        <dbReference type="ARBA" id="ARBA00023122"/>
    </source>
</evidence>
<protein>
    <submittedName>
        <fullName evidence="4">Hypoxic response protein 1</fullName>
    </submittedName>
</protein>
<dbReference type="InterPro" id="IPR044725">
    <property type="entry name" value="CBSX3_CBS_dom"/>
</dbReference>
<dbReference type="EMBL" id="FWFN01000002">
    <property type="protein sequence ID" value="SLN27173.1"/>
    <property type="molecule type" value="Genomic_DNA"/>
</dbReference>
<proteinExistence type="predicted"/>
<gene>
    <name evidence="4" type="primary">hrp1_1</name>
    <name evidence="4" type="ORF">PSM7751_01030</name>
</gene>
<name>A0A1X6YPW8_9RHOB</name>
<dbReference type="Proteomes" id="UP000193963">
    <property type="component" value="Unassembled WGS sequence"/>
</dbReference>
<dbReference type="InterPro" id="IPR051257">
    <property type="entry name" value="Diverse_CBS-Domain"/>
</dbReference>
<evidence type="ECO:0000313" key="4">
    <source>
        <dbReference type="EMBL" id="SLN27173.1"/>
    </source>
</evidence>
<feature type="domain" description="CBS" evidence="3">
    <location>
        <begin position="77"/>
        <end position="133"/>
    </location>
</feature>
<dbReference type="PANTHER" id="PTHR43080:SF2">
    <property type="entry name" value="CBS DOMAIN-CONTAINING PROTEIN"/>
    <property type="match status" value="1"/>
</dbReference>
<dbReference type="SUPFAM" id="SSF54631">
    <property type="entry name" value="CBS-domain pair"/>
    <property type="match status" value="1"/>
</dbReference>
<dbReference type="CDD" id="cd04623">
    <property type="entry name" value="CBS_pair_bac_euk"/>
    <property type="match status" value="1"/>
</dbReference>
<keyword evidence="5" id="KW-1185">Reference proteome</keyword>
<organism evidence="4 5">
    <name type="scientific">Pseudooceanicola marinus</name>
    <dbReference type="NCBI Taxonomy" id="396013"/>
    <lineage>
        <taxon>Bacteria</taxon>
        <taxon>Pseudomonadati</taxon>
        <taxon>Pseudomonadota</taxon>
        <taxon>Alphaproteobacteria</taxon>
        <taxon>Rhodobacterales</taxon>
        <taxon>Paracoccaceae</taxon>
        <taxon>Pseudooceanicola</taxon>
    </lineage>
</organism>
<dbReference type="PROSITE" id="PS51371">
    <property type="entry name" value="CBS"/>
    <property type="match status" value="2"/>
</dbReference>
<dbReference type="SMART" id="SM00116">
    <property type="entry name" value="CBS"/>
    <property type="match status" value="2"/>
</dbReference>
<accession>A0A1X6YPW8</accession>
<reference evidence="4 5" key="1">
    <citation type="submission" date="2017-03" db="EMBL/GenBank/DDBJ databases">
        <authorList>
            <person name="Afonso C.L."/>
            <person name="Miller P.J."/>
            <person name="Scott M.A."/>
            <person name="Spackman E."/>
            <person name="Goraichik I."/>
            <person name="Dimitrov K.M."/>
            <person name="Suarez D.L."/>
            <person name="Swayne D.E."/>
        </authorList>
    </citation>
    <scope>NUCLEOTIDE SEQUENCE [LARGE SCALE GENOMIC DNA]</scope>
    <source>
        <strain evidence="4 5">CECT 7751</strain>
    </source>
</reference>
<evidence type="ECO:0000256" key="2">
    <source>
        <dbReference type="PROSITE-ProRule" id="PRU00703"/>
    </source>
</evidence>
<dbReference type="Pfam" id="PF00571">
    <property type="entry name" value="CBS"/>
    <property type="match status" value="2"/>
</dbReference>
<sequence>MLVQQILKAKDTEGVFTVKPEVSISEVTQILREKRIGGVVVSSDGEAAEGILSERDIVRALASRGEGLMELTAADLMTKHPICCSLEMNSDEVLTKMTEGRFRHMPVVQDGVLVGIVTIGDVVKARLSQLAAEKDALEGMIMGH</sequence>
<dbReference type="InterPro" id="IPR046342">
    <property type="entry name" value="CBS_dom_sf"/>
</dbReference>
<keyword evidence="1 2" id="KW-0129">CBS domain</keyword>
<evidence type="ECO:0000313" key="5">
    <source>
        <dbReference type="Proteomes" id="UP000193963"/>
    </source>
</evidence>
<dbReference type="OrthoDB" id="9807125at2"/>
<evidence type="ECO:0000259" key="3">
    <source>
        <dbReference type="PROSITE" id="PS51371"/>
    </source>
</evidence>
<dbReference type="InterPro" id="IPR000644">
    <property type="entry name" value="CBS_dom"/>
</dbReference>
<dbReference type="PANTHER" id="PTHR43080">
    <property type="entry name" value="CBS DOMAIN-CONTAINING PROTEIN CBSX3, MITOCHONDRIAL"/>
    <property type="match status" value="1"/>
</dbReference>
<feature type="domain" description="CBS" evidence="3">
    <location>
        <begin position="11"/>
        <end position="68"/>
    </location>
</feature>
<dbReference type="Gene3D" id="3.10.580.10">
    <property type="entry name" value="CBS-domain"/>
    <property type="match status" value="1"/>
</dbReference>
<dbReference type="RefSeq" id="WP_085886933.1">
    <property type="nucleotide sequence ID" value="NZ_FWFN01000002.1"/>
</dbReference>
<dbReference type="AlphaFoldDB" id="A0A1X6YPW8"/>